<evidence type="ECO:0000313" key="12">
    <source>
        <dbReference type="EMBL" id="KXB06093.1"/>
    </source>
</evidence>
<comment type="catalytic activity">
    <reaction evidence="10">
        <text>L-threonyl-[protein] + FAD = FMN-L-threonyl-[protein] + AMP + H(+)</text>
        <dbReference type="Rhea" id="RHEA:36847"/>
        <dbReference type="Rhea" id="RHEA-COMP:11060"/>
        <dbReference type="Rhea" id="RHEA-COMP:11061"/>
        <dbReference type="ChEBI" id="CHEBI:15378"/>
        <dbReference type="ChEBI" id="CHEBI:30013"/>
        <dbReference type="ChEBI" id="CHEBI:57692"/>
        <dbReference type="ChEBI" id="CHEBI:74257"/>
        <dbReference type="ChEBI" id="CHEBI:456215"/>
        <dbReference type="EC" id="2.7.1.180"/>
    </reaction>
</comment>
<evidence type="ECO:0000256" key="4">
    <source>
        <dbReference type="ARBA" id="ARBA00022630"/>
    </source>
</evidence>
<feature type="transmembrane region" description="Helical" evidence="11">
    <location>
        <begin position="46"/>
        <end position="66"/>
    </location>
</feature>
<keyword evidence="7" id="KW-0274">FAD</keyword>
<gene>
    <name evidence="12" type="ORF">AKJ53_01355</name>
</gene>
<feature type="transmembrane region" description="Helical" evidence="11">
    <location>
        <begin position="230"/>
        <end position="249"/>
    </location>
</feature>
<dbReference type="Pfam" id="PF13440">
    <property type="entry name" value="Polysacc_synt_3"/>
    <property type="match status" value="1"/>
</dbReference>
<sequence length="715" mass="78468">MKEVAEESYGLTKVAIAQISATVLGAIFWLVFATIIHPIAYGRLAWLVSIAMLLSTLCLFGLGKTIATYYPKEGDDRLLSDSVLIVLISSLAVGGIVSVFLNPFVGLLTIALSFFSIAFYSELGKRQYKNYMWMWIGVRSASLVIPVIMYYLWGLIAGILAGLAAAYFIFGSWILREINPHLGFTKVRNKLGFVLNSWGADMGGVAVNFFDKFLIGWLFTMTVLGFYQLAYRIFVLFGVLPQILFFYLLPEKSAGKGTRRVELFGILVSLTLAGLVFVLAPVFMPKFFPSFAGGVRAVQIMGFAIIPATISKIKISDLYSREKANLVFGSRLIALGIGIIGIILSFNRSLGLLGLASSLLAIQVSLAASLIFLPKLFKRGEAGEMAISVIGMVLVTALLLSFTGGQGLKIETHGERVEGTGLAMDTNIKIIVLDENTERAKTAIRNAFDEINRVEDLMSVEKKTSEIYALNHSGTVWVDLSPEVLKVLKESKKYSNLTDGRFDSTVKPLVSLWMEKVKETGKVPEPNELTESIELVEWRNLVIDENEGRARFLKGGMKVTLGGIAKGYAIDQACEVLSEHGIQKALVEIGGDIRTIGNESWTIAIQHPREDEYLGKIELENKAIATSGDYRRYFFLGQQRVHHLINPKTGRPAENCIGVTVVADNCVAADALSTGVFIAGPEDGKNMLDNLGMKGLIIASTEELVKSDLWDFELD</sequence>
<evidence type="ECO:0000256" key="8">
    <source>
        <dbReference type="ARBA" id="ARBA00022842"/>
    </source>
</evidence>
<feature type="transmembrane region" description="Helical" evidence="11">
    <location>
        <begin position="103"/>
        <end position="120"/>
    </location>
</feature>
<evidence type="ECO:0000256" key="9">
    <source>
        <dbReference type="ARBA" id="ARBA00031306"/>
    </source>
</evidence>
<feature type="transmembrane region" description="Helical" evidence="11">
    <location>
        <begin position="191"/>
        <end position="210"/>
    </location>
</feature>
<keyword evidence="13" id="KW-1185">Reference proteome</keyword>
<feature type="transmembrane region" description="Helical" evidence="11">
    <location>
        <begin position="78"/>
        <end position="97"/>
    </location>
</feature>
<dbReference type="Pfam" id="PF02424">
    <property type="entry name" value="ApbE"/>
    <property type="match status" value="1"/>
</dbReference>
<keyword evidence="6" id="KW-0479">Metal-binding</keyword>
<dbReference type="GO" id="GO:0016740">
    <property type="term" value="F:transferase activity"/>
    <property type="evidence" value="ECO:0007669"/>
    <property type="project" value="UniProtKB-KW"/>
</dbReference>
<feature type="transmembrane region" description="Helical" evidence="11">
    <location>
        <begin position="21"/>
        <end position="40"/>
    </location>
</feature>
<evidence type="ECO:0000256" key="6">
    <source>
        <dbReference type="ARBA" id="ARBA00022723"/>
    </source>
</evidence>
<dbReference type="PATRIC" id="fig|1698282.3.peg.103"/>
<dbReference type="InterPro" id="IPR024932">
    <property type="entry name" value="ApbE"/>
</dbReference>
<feature type="transmembrane region" description="Helical" evidence="11">
    <location>
        <begin position="159"/>
        <end position="179"/>
    </location>
</feature>
<dbReference type="Proteomes" id="UP000070491">
    <property type="component" value="Unassembled WGS sequence"/>
</dbReference>
<evidence type="ECO:0000256" key="5">
    <source>
        <dbReference type="ARBA" id="ARBA00022679"/>
    </source>
</evidence>
<accession>A0A133VI08</accession>
<evidence type="ECO:0000256" key="10">
    <source>
        <dbReference type="ARBA" id="ARBA00048540"/>
    </source>
</evidence>
<dbReference type="SUPFAM" id="SSF143631">
    <property type="entry name" value="ApbE-like"/>
    <property type="match status" value="1"/>
</dbReference>
<dbReference type="AlphaFoldDB" id="A0A133VI08"/>
<dbReference type="EC" id="2.7.1.180" evidence="2"/>
<keyword evidence="5" id="KW-0808">Transferase</keyword>
<name>A0A133VI08_9EURY</name>
<feature type="transmembrane region" description="Helical" evidence="11">
    <location>
        <begin position="385"/>
        <end position="403"/>
    </location>
</feature>
<feature type="transmembrane region" description="Helical" evidence="11">
    <location>
        <begin position="290"/>
        <end position="313"/>
    </location>
</feature>
<keyword evidence="11" id="KW-0812">Transmembrane</keyword>
<feature type="transmembrane region" description="Helical" evidence="11">
    <location>
        <begin position="261"/>
        <end position="284"/>
    </location>
</feature>
<comment type="caution">
    <text evidence="12">The sequence shown here is derived from an EMBL/GenBank/DDBJ whole genome shotgun (WGS) entry which is preliminary data.</text>
</comment>
<dbReference type="GO" id="GO:0046872">
    <property type="term" value="F:metal ion binding"/>
    <property type="evidence" value="ECO:0007669"/>
    <property type="project" value="UniProtKB-KW"/>
</dbReference>
<comment type="cofactor">
    <cofactor evidence="1">
        <name>Mg(2+)</name>
        <dbReference type="ChEBI" id="CHEBI:18420"/>
    </cofactor>
</comment>
<evidence type="ECO:0000256" key="7">
    <source>
        <dbReference type="ARBA" id="ARBA00022827"/>
    </source>
</evidence>
<keyword evidence="8" id="KW-0460">Magnesium</keyword>
<dbReference type="InterPro" id="IPR003374">
    <property type="entry name" value="ApbE-like_sf"/>
</dbReference>
<dbReference type="PANTHER" id="PTHR30040:SF2">
    <property type="entry name" value="FAD:PROTEIN FMN TRANSFERASE"/>
    <property type="match status" value="1"/>
</dbReference>
<protein>
    <recommendedName>
        <fullName evidence="3">FAD:protein FMN transferase</fullName>
        <ecNumber evidence="2">2.7.1.180</ecNumber>
    </recommendedName>
    <alternativeName>
        <fullName evidence="9">Flavin transferase</fullName>
    </alternativeName>
</protein>
<evidence type="ECO:0000313" key="13">
    <source>
        <dbReference type="Proteomes" id="UP000070491"/>
    </source>
</evidence>
<feature type="transmembrane region" description="Helical" evidence="11">
    <location>
        <begin position="325"/>
        <end position="346"/>
    </location>
</feature>
<organism evidence="12 13">
    <name type="scientific">candidate division MSBL1 archaeon SCGC-AAA382F02</name>
    <dbReference type="NCBI Taxonomy" id="1698282"/>
    <lineage>
        <taxon>Archaea</taxon>
        <taxon>Methanobacteriati</taxon>
        <taxon>Methanobacteriota</taxon>
        <taxon>candidate division MSBL1</taxon>
    </lineage>
</organism>
<feature type="transmembrane region" description="Helical" evidence="11">
    <location>
        <begin position="352"/>
        <end position="373"/>
    </location>
</feature>
<keyword evidence="11" id="KW-1133">Transmembrane helix</keyword>
<proteinExistence type="predicted"/>
<keyword evidence="4" id="KW-0285">Flavoprotein</keyword>
<dbReference type="PANTHER" id="PTHR30040">
    <property type="entry name" value="THIAMINE BIOSYNTHESIS LIPOPROTEIN APBE"/>
    <property type="match status" value="1"/>
</dbReference>
<dbReference type="Gene3D" id="3.10.520.10">
    <property type="entry name" value="ApbE-like domains"/>
    <property type="match status" value="1"/>
</dbReference>
<dbReference type="EMBL" id="LHYG01000015">
    <property type="protein sequence ID" value="KXB06093.1"/>
    <property type="molecule type" value="Genomic_DNA"/>
</dbReference>
<evidence type="ECO:0000256" key="11">
    <source>
        <dbReference type="SAM" id="Phobius"/>
    </source>
</evidence>
<reference evidence="12 13" key="1">
    <citation type="journal article" date="2016" name="Sci. Rep.">
        <title>Metabolic traits of an uncultured archaeal lineage -MSBL1- from brine pools of the Red Sea.</title>
        <authorList>
            <person name="Mwirichia R."/>
            <person name="Alam I."/>
            <person name="Rashid M."/>
            <person name="Vinu M."/>
            <person name="Ba-Alawi W."/>
            <person name="Anthony Kamau A."/>
            <person name="Kamanda Ngugi D."/>
            <person name="Goker M."/>
            <person name="Klenk H.P."/>
            <person name="Bajic V."/>
            <person name="Stingl U."/>
        </authorList>
    </citation>
    <scope>NUCLEOTIDE SEQUENCE [LARGE SCALE GENOMIC DNA]</scope>
    <source>
        <strain evidence="12">SCGC-AAA382F02</strain>
    </source>
</reference>
<evidence type="ECO:0000256" key="2">
    <source>
        <dbReference type="ARBA" id="ARBA00011955"/>
    </source>
</evidence>
<evidence type="ECO:0000256" key="1">
    <source>
        <dbReference type="ARBA" id="ARBA00001946"/>
    </source>
</evidence>
<evidence type="ECO:0000256" key="3">
    <source>
        <dbReference type="ARBA" id="ARBA00016337"/>
    </source>
</evidence>
<keyword evidence="11" id="KW-0472">Membrane</keyword>